<sequence length="118" mass="12694">MNKFALLLAIAFVAFQTHASVAPASASLVEAAPKGHIERLIAYSRLGNGDVYLSMEANGEICSSGYFIDKSSAGYNGILSMLMAAYQANLPIVVYGYKNTHWSGSTNTVCELYNVAYQ</sequence>
<feature type="signal peptide" evidence="1">
    <location>
        <begin position="1"/>
        <end position="19"/>
    </location>
</feature>
<dbReference type="AlphaFoldDB" id="A0AAQ2Y681"/>
<dbReference type="RefSeq" id="WP_274292246.1">
    <property type="nucleotide sequence ID" value="NZ_CP117990.1"/>
</dbReference>
<dbReference type="Proteomes" id="UP001219537">
    <property type="component" value="Plasmid p_1"/>
</dbReference>
<proteinExistence type="predicted"/>
<dbReference type="EMBL" id="CP117990">
    <property type="protein sequence ID" value="WDG12034.1"/>
    <property type="molecule type" value="Genomic_DNA"/>
</dbReference>
<reference evidence="2" key="1">
    <citation type="submission" date="2023-02" db="EMBL/GenBank/DDBJ databases">
        <title>Isolation, identification, and genome analysis of Vibrio campbellii in the Penaeus vannamei larvae stage.</title>
        <authorList>
            <person name="Huang T."/>
            <person name="Zhang B."/>
        </authorList>
    </citation>
    <scope>NUCLEOTIDE SEQUENCE</scope>
    <source>
        <strain evidence="2">20220413_1</strain>
        <plasmid evidence="2">p_1</plasmid>
    </source>
</reference>
<evidence type="ECO:0000256" key="1">
    <source>
        <dbReference type="SAM" id="SignalP"/>
    </source>
</evidence>
<geneLocation type="plasmid" evidence="2 3">
    <name>p_1</name>
</geneLocation>
<keyword evidence="1" id="KW-0732">Signal</keyword>
<accession>A0AAQ2Y681</accession>
<name>A0AAQ2Y681_9VIBR</name>
<evidence type="ECO:0000313" key="3">
    <source>
        <dbReference type="Proteomes" id="UP001219537"/>
    </source>
</evidence>
<feature type="chain" id="PRO_5042855110" evidence="1">
    <location>
        <begin position="20"/>
        <end position="118"/>
    </location>
</feature>
<gene>
    <name evidence="2" type="ORF">PUN50_26820</name>
</gene>
<organism evidence="2 3">
    <name type="scientific">Vibrio campbellii</name>
    <dbReference type="NCBI Taxonomy" id="680"/>
    <lineage>
        <taxon>Bacteria</taxon>
        <taxon>Pseudomonadati</taxon>
        <taxon>Pseudomonadota</taxon>
        <taxon>Gammaproteobacteria</taxon>
        <taxon>Vibrionales</taxon>
        <taxon>Vibrionaceae</taxon>
        <taxon>Vibrio</taxon>
    </lineage>
</organism>
<evidence type="ECO:0000313" key="2">
    <source>
        <dbReference type="EMBL" id="WDG12034.1"/>
    </source>
</evidence>
<protein>
    <submittedName>
        <fullName evidence="2">Uncharacterized protein</fullName>
    </submittedName>
</protein>
<keyword evidence="2" id="KW-0614">Plasmid</keyword>